<proteinExistence type="predicted"/>
<organism evidence="2 3">
    <name type="scientific">Micromonospora yangpuensis</name>
    <dbReference type="NCBI Taxonomy" id="683228"/>
    <lineage>
        <taxon>Bacteria</taxon>
        <taxon>Bacillati</taxon>
        <taxon>Actinomycetota</taxon>
        <taxon>Actinomycetes</taxon>
        <taxon>Micromonosporales</taxon>
        <taxon>Micromonosporaceae</taxon>
        <taxon>Micromonospora</taxon>
    </lineage>
</organism>
<dbReference type="RefSeq" id="WP_175440709.1">
    <property type="nucleotide sequence ID" value="NZ_BMMJ01000003.1"/>
</dbReference>
<accession>A0A1C6VI54</accession>
<dbReference type="EMBL" id="FMIA01000002">
    <property type="protein sequence ID" value="SCL66009.1"/>
    <property type="molecule type" value="Genomic_DNA"/>
</dbReference>
<evidence type="ECO:0000256" key="1">
    <source>
        <dbReference type="SAM" id="MobiDB-lite"/>
    </source>
</evidence>
<protein>
    <submittedName>
        <fullName evidence="2">Uncharacterized protein</fullName>
    </submittedName>
</protein>
<reference evidence="2 3" key="1">
    <citation type="submission" date="2016-06" db="EMBL/GenBank/DDBJ databases">
        <authorList>
            <person name="Kjaerup R.B."/>
            <person name="Dalgaard T.S."/>
            <person name="Juul-Madsen H.R."/>
        </authorList>
    </citation>
    <scope>NUCLEOTIDE SEQUENCE [LARGE SCALE GENOMIC DNA]</scope>
    <source>
        <strain evidence="2 3">DSM 45577</strain>
    </source>
</reference>
<evidence type="ECO:0000313" key="2">
    <source>
        <dbReference type="EMBL" id="SCL66009.1"/>
    </source>
</evidence>
<feature type="compositionally biased region" description="Basic and acidic residues" evidence="1">
    <location>
        <begin position="34"/>
        <end position="44"/>
    </location>
</feature>
<gene>
    <name evidence="2" type="ORF">GA0070617_5932</name>
</gene>
<feature type="region of interest" description="Disordered" evidence="1">
    <location>
        <begin position="1"/>
        <end position="54"/>
    </location>
</feature>
<keyword evidence="3" id="KW-1185">Reference proteome</keyword>
<dbReference type="Proteomes" id="UP000198937">
    <property type="component" value="Unassembled WGS sequence"/>
</dbReference>
<evidence type="ECO:0000313" key="3">
    <source>
        <dbReference type="Proteomes" id="UP000198937"/>
    </source>
</evidence>
<sequence length="54" mass="6068">MIRRTRKDSDRPSGAEVQAAEHEAARQRILAQAEAERTPLDDTTRAVPVGKVRR</sequence>
<name>A0A1C6VI54_9ACTN</name>
<feature type="compositionally biased region" description="Basic and acidic residues" evidence="1">
    <location>
        <begin position="7"/>
        <end position="26"/>
    </location>
</feature>
<dbReference type="AlphaFoldDB" id="A0A1C6VI54"/>